<dbReference type="InterPro" id="IPR017946">
    <property type="entry name" value="PLC-like_Pdiesterase_TIM-brl"/>
</dbReference>
<comment type="caution">
    <text evidence="2">The sequence shown here is derived from an EMBL/GenBank/DDBJ whole genome shotgun (WGS) entry which is preliminary data.</text>
</comment>
<dbReference type="PROSITE" id="PS51704">
    <property type="entry name" value="GP_PDE"/>
    <property type="match status" value="1"/>
</dbReference>
<dbReference type="PANTHER" id="PTHR46211:SF14">
    <property type="entry name" value="GLYCEROPHOSPHODIESTER PHOSPHODIESTERASE"/>
    <property type="match status" value="1"/>
</dbReference>
<feature type="domain" description="GP-PDE" evidence="1">
    <location>
        <begin position="14"/>
        <end position="251"/>
    </location>
</feature>
<name>A0ABP8Y8K9_9MICO</name>
<sequence length="256" mass="26611">MTTLLPGTPDPDRPVVVAHRGYSAVAPQNTMAAFDAAWRSGAAALELDVRRTADGVPVVVHDPVVDRVTDGSGAVADLDAAAIARLDAGGSFSTAFAGQRLPRLTDVLRYLAARPGFDLLCELKGRWTAEDVAPTTAAIDAAGLAGRVVVQGFDRATVAALRAAAPHLPRGLLCDAVPDDLLDAGRDLDVVTVNPSVAAVIAAPHLVERAHDAGLRVMPWTANTPERWTRLVDAGVDGIITDRPGTLAGWLAGRCG</sequence>
<dbReference type="PANTHER" id="PTHR46211">
    <property type="entry name" value="GLYCEROPHOSPHORYL DIESTER PHOSPHODIESTERASE"/>
    <property type="match status" value="1"/>
</dbReference>
<dbReference type="Gene3D" id="3.20.20.190">
    <property type="entry name" value="Phosphatidylinositol (PI) phosphodiesterase"/>
    <property type="match status" value="1"/>
</dbReference>
<evidence type="ECO:0000313" key="3">
    <source>
        <dbReference type="Proteomes" id="UP001500956"/>
    </source>
</evidence>
<accession>A0ABP8Y8K9</accession>
<dbReference type="EMBL" id="BAABID010000006">
    <property type="protein sequence ID" value="GAA4724168.1"/>
    <property type="molecule type" value="Genomic_DNA"/>
</dbReference>
<dbReference type="Pfam" id="PF03009">
    <property type="entry name" value="GDPD"/>
    <property type="match status" value="1"/>
</dbReference>
<organism evidence="2 3">
    <name type="scientific">Isoptericola chiayiensis</name>
    <dbReference type="NCBI Taxonomy" id="579446"/>
    <lineage>
        <taxon>Bacteria</taxon>
        <taxon>Bacillati</taxon>
        <taxon>Actinomycetota</taxon>
        <taxon>Actinomycetes</taxon>
        <taxon>Micrococcales</taxon>
        <taxon>Promicromonosporaceae</taxon>
        <taxon>Isoptericola</taxon>
    </lineage>
</organism>
<dbReference type="Proteomes" id="UP001500956">
    <property type="component" value="Unassembled WGS sequence"/>
</dbReference>
<keyword evidence="3" id="KW-1185">Reference proteome</keyword>
<evidence type="ECO:0000313" key="2">
    <source>
        <dbReference type="EMBL" id="GAA4724168.1"/>
    </source>
</evidence>
<reference evidence="3" key="1">
    <citation type="journal article" date="2019" name="Int. J. Syst. Evol. Microbiol.">
        <title>The Global Catalogue of Microorganisms (GCM) 10K type strain sequencing project: providing services to taxonomists for standard genome sequencing and annotation.</title>
        <authorList>
            <consortium name="The Broad Institute Genomics Platform"/>
            <consortium name="The Broad Institute Genome Sequencing Center for Infectious Disease"/>
            <person name="Wu L."/>
            <person name="Ma J."/>
        </authorList>
    </citation>
    <scope>NUCLEOTIDE SEQUENCE [LARGE SCALE GENOMIC DNA]</scope>
    <source>
        <strain evidence="3">JCM 18063</strain>
    </source>
</reference>
<dbReference type="RefSeq" id="WP_345293419.1">
    <property type="nucleotide sequence ID" value="NZ_BAABID010000006.1"/>
</dbReference>
<proteinExistence type="predicted"/>
<protein>
    <submittedName>
        <fullName evidence="2">Glycerophosphodiester phosphodiesterase</fullName>
    </submittedName>
</protein>
<dbReference type="SUPFAM" id="SSF51695">
    <property type="entry name" value="PLC-like phosphodiesterases"/>
    <property type="match status" value="1"/>
</dbReference>
<gene>
    <name evidence="2" type="primary">ugpQ</name>
    <name evidence="2" type="ORF">GCM10023216_12550</name>
</gene>
<dbReference type="InterPro" id="IPR030395">
    <property type="entry name" value="GP_PDE_dom"/>
</dbReference>
<evidence type="ECO:0000259" key="1">
    <source>
        <dbReference type="PROSITE" id="PS51704"/>
    </source>
</evidence>